<evidence type="ECO:0000256" key="1">
    <source>
        <dbReference type="ARBA" id="ARBA00002653"/>
    </source>
</evidence>
<dbReference type="GO" id="GO:0003677">
    <property type="term" value="F:DNA binding"/>
    <property type="evidence" value="ECO:0007669"/>
    <property type="project" value="UniProtKB-UniRule"/>
</dbReference>
<feature type="repeat" description="WD" evidence="8">
    <location>
        <begin position="354"/>
        <end position="370"/>
    </location>
</feature>
<feature type="region of interest" description="Disordered" evidence="10">
    <location>
        <begin position="33"/>
        <end position="76"/>
    </location>
</feature>
<comment type="caution">
    <text evidence="11">The sequence shown here is derived from an EMBL/GenBank/DDBJ whole genome shotgun (WGS) entry which is preliminary data.</text>
</comment>
<protein>
    <recommendedName>
        <fullName evidence="3 9">DNA damage-binding protein CMR1</fullName>
    </recommendedName>
</protein>
<evidence type="ECO:0000256" key="2">
    <source>
        <dbReference type="ARBA" id="ARBA00005434"/>
    </source>
</evidence>
<evidence type="ECO:0000256" key="5">
    <source>
        <dbReference type="ARBA" id="ARBA00022737"/>
    </source>
</evidence>
<dbReference type="EMBL" id="WIGM01000123">
    <property type="protein sequence ID" value="KAF6838809.1"/>
    <property type="molecule type" value="Genomic_DNA"/>
</dbReference>
<keyword evidence="4 8" id="KW-0853">WD repeat</keyword>
<reference evidence="11" key="1">
    <citation type="journal article" date="2020" name="Phytopathology">
        <title>Genome Sequence Resources of Colletotrichum truncatum, C. plurivorum, C. musicola, and C. sojae: Four Species Pathogenic to Soybean (Glycine max).</title>
        <authorList>
            <person name="Rogerio F."/>
            <person name="Boufleur T.R."/>
            <person name="Ciampi-Guillardi M."/>
            <person name="Sukno S.A."/>
            <person name="Thon M.R."/>
            <person name="Massola Junior N.S."/>
            <person name="Baroncelli R."/>
        </authorList>
    </citation>
    <scope>NUCLEOTIDE SEQUENCE</scope>
    <source>
        <strain evidence="11">LFN0074</strain>
    </source>
</reference>
<evidence type="ECO:0000256" key="10">
    <source>
        <dbReference type="SAM" id="MobiDB-lite"/>
    </source>
</evidence>
<organism evidence="11 12">
    <name type="scientific">Colletotrichum musicola</name>
    <dbReference type="NCBI Taxonomy" id="2175873"/>
    <lineage>
        <taxon>Eukaryota</taxon>
        <taxon>Fungi</taxon>
        <taxon>Dikarya</taxon>
        <taxon>Ascomycota</taxon>
        <taxon>Pezizomycotina</taxon>
        <taxon>Sordariomycetes</taxon>
        <taxon>Hypocreomycetidae</taxon>
        <taxon>Glomerellales</taxon>
        <taxon>Glomerellaceae</taxon>
        <taxon>Colletotrichum</taxon>
        <taxon>Colletotrichum orchidearum species complex</taxon>
    </lineage>
</organism>
<dbReference type="GO" id="GO:0006974">
    <property type="term" value="P:DNA damage response"/>
    <property type="evidence" value="ECO:0007669"/>
    <property type="project" value="UniProtKB-KW"/>
</dbReference>
<dbReference type="Gene3D" id="2.130.10.10">
    <property type="entry name" value="YVTN repeat-like/Quinoprotein amine dehydrogenase"/>
    <property type="match status" value="1"/>
</dbReference>
<keyword evidence="7 9" id="KW-0238">DNA-binding</keyword>
<dbReference type="SUPFAM" id="SSF50978">
    <property type="entry name" value="WD40 repeat-like"/>
    <property type="match status" value="1"/>
</dbReference>
<dbReference type="GO" id="GO:2000001">
    <property type="term" value="P:regulation of DNA damage checkpoint"/>
    <property type="evidence" value="ECO:0007669"/>
    <property type="project" value="TreeGrafter"/>
</dbReference>
<evidence type="ECO:0000256" key="4">
    <source>
        <dbReference type="ARBA" id="ARBA00022574"/>
    </source>
</evidence>
<dbReference type="PANTHER" id="PTHR14773">
    <property type="entry name" value="WD REPEAT-CONTAINING PROTEIN 76"/>
    <property type="match status" value="1"/>
</dbReference>
<dbReference type="OrthoDB" id="9890280at2759"/>
<evidence type="ECO:0000256" key="3">
    <source>
        <dbReference type="ARBA" id="ARBA00021132"/>
    </source>
</evidence>
<keyword evidence="12" id="KW-1185">Reference proteome</keyword>
<dbReference type="InterPro" id="IPR015943">
    <property type="entry name" value="WD40/YVTN_repeat-like_dom_sf"/>
</dbReference>
<dbReference type="InterPro" id="IPR019775">
    <property type="entry name" value="WD40_repeat_CS"/>
</dbReference>
<comment type="similarity">
    <text evidence="2 9">Belongs to the WD repeat DDB2/WDR76 family.</text>
</comment>
<name>A0A8H6KW80_9PEZI</name>
<keyword evidence="5" id="KW-0677">Repeat</keyword>
<dbReference type="InterPro" id="IPR001680">
    <property type="entry name" value="WD40_rpt"/>
</dbReference>
<evidence type="ECO:0000313" key="12">
    <source>
        <dbReference type="Proteomes" id="UP000639643"/>
    </source>
</evidence>
<evidence type="ECO:0000256" key="8">
    <source>
        <dbReference type="PROSITE-ProRule" id="PRU00221"/>
    </source>
</evidence>
<dbReference type="GO" id="GO:0005634">
    <property type="term" value="C:nucleus"/>
    <property type="evidence" value="ECO:0007669"/>
    <property type="project" value="TreeGrafter"/>
</dbReference>
<feature type="compositionally biased region" description="Low complexity" evidence="10">
    <location>
        <begin position="35"/>
        <end position="55"/>
    </location>
</feature>
<accession>A0A8H6KW80</accession>
<dbReference type="PROSITE" id="PS50082">
    <property type="entry name" value="WD_REPEATS_2"/>
    <property type="match status" value="1"/>
</dbReference>
<sequence>MPQIKEEKAMSAFERRRLENIANNQTILKDLANTSKKMMPATKPAAKPARSARSATVKKEPAPATRTMPTRRSARVAGLDADNETLKRKYEVELEDQAAKEKAKRTRVRGDLKLDDIAVEGKKWNNGINTLGALLPRGAQPGVPTFTEEDVDNTSDKDLKSLRQKINGLQLYDKWIPNGKRSHIKICPLRVYSSAFHPTEEKPLIFAGDKEGAIGIFDASQDGPDVQDDDDDADNKWFEPVIGAYKLHTRTVSSIIVSPFEQQKVYTSSYDSTIRVLDLQADMCVPVWEPKDKDDDMPLSGMDIPLNDKNIMYFSTLQGQVGKVDVRDPKGSEIWTLSDNKIGGFSLNPREPHLLATASLDRTVKIWDLRKVSGKGDMRYPEMLYEHDSRLSVSHAAWSSAGHVATSSYDDTIKIYNYAEHETWDKDGMEPSHVVRHNNQTGRWVTILKPQWQKRPKDGIQKFVIGNMNRFVDVYAANGEQLAQLGGDGISAVPAVAQFHPTMDWVAGGTASGKLCLWM</sequence>
<dbReference type="Pfam" id="PF00400">
    <property type="entry name" value="WD40"/>
    <property type="match status" value="3"/>
</dbReference>
<dbReference type="PANTHER" id="PTHR14773:SF0">
    <property type="entry name" value="WD REPEAT-CONTAINING PROTEIN 76"/>
    <property type="match status" value="1"/>
</dbReference>
<evidence type="ECO:0000256" key="9">
    <source>
        <dbReference type="RuleBase" id="RU365004"/>
    </source>
</evidence>
<keyword evidence="6 9" id="KW-0227">DNA damage</keyword>
<dbReference type="SMART" id="SM00320">
    <property type="entry name" value="WD40"/>
    <property type="match status" value="5"/>
</dbReference>
<dbReference type="FunFam" id="2.130.10.10:FF:000562">
    <property type="entry name" value="DNA damage-binding protein CMR1"/>
    <property type="match status" value="1"/>
</dbReference>
<evidence type="ECO:0000256" key="7">
    <source>
        <dbReference type="ARBA" id="ARBA00023125"/>
    </source>
</evidence>
<proteinExistence type="inferred from homology"/>
<gene>
    <name evidence="11" type="ORF">CMUS01_04507</name>
</gene>
<dbReference type="PROSITE" id="PS00678">
    <property type="entry name" value="WD_REPEATS_1"/>
    <property type="match status" value="1"/>
</dbReference>
<dbReference type="Proteomes" id="UP000639643">
    <property type="component" value="Unassembled WGS sequence"/>
</dbReference>
<dbReference type="InterPro" id="IPR050853">
    <property type="entry name" value="WD_repeat_DNA-damage-binding"/>
</dbReference>
<dbReference type="AlphaFoldDB" id="A0A8H6KW80"/>
<comment type="function">
    <text evidence="1 9">DNA-binding protein that binds to both single- and double-stranded DNA. Binds preferentially to UV-damaged DNA. May be involved in DNA-metabolic processes.</text>
</comment>
<evidence type="ECO:0000256" key="6">
    <source>
        <dbReference type="ARBA" id="ARBA00022763"/>
    </source>
</evidence>
<dbReference type="InterPro" id="IPR036322">
    <property type="entry name" value="WD40_repeat_dom_sf"/>
</dbReference>
<evidence type="ECO:0000313" key="11">
    <source>
        <dbReference type="EMBL" id="KAF6838809.1"/>
    </source>
</evidence>